<evidence type="ECO:0000313" key="2">
    <source>
        <dbReference type="EMBL" id="GLY77161.1"/>
    </source>
</evidence>
<dbReference type="InterPro" id="IPR036928">
    <property type="entry name" value="AS_sf"/>
</dbReference>
<dbReference type="Proteomes" id="UP001165074">
    <property type="component" value="Unassembled WGS sequence"/>
</dbReference>
<gene>
    <name evidence="2" type="ORF">Airi01_054280</name>
    <name evidence="3" type="ORF">Airi02_072690</name>
</gene>
<evidence type="ECO:0000259" key="1">
    <source>
        <dbReference type="Pfam" id="PF01425"/>
    </source>
</evidence>
<dbReference type="EMBL" id="BSTJ01000007">
    <property type="protein sequence ID" value="GLY77161.1"/>
    <property type="molecule type" value="Genomic_DNA"/>
</dbReference>
<dbReference type="RefSeq" id="WP_285579555.1">
    <property type="nucleotide sequence ID" value="NZ_BSTJ01000007.1"/>
</dbReference>
<evidence type="ECO:0000313" key="3">
    <source>
        <dbReference type="EMBL" id="GLY89340.1"/>
    </source>
</evidence>
<reference evidence="3" key="2">
    <citation type="submission" date="2023-03" db="EMBL/GenBank/DDBJ databases">
        <title>Actinoallomurus iriomotensis NBRC 103684.</title>
        <authorList>
            <person name="Ichikawa N."/>
            <person name="Sato H."/>
            <person name="Tonouchi N."/>
        </authorList>
    </citation>
    <scope>NUCLEOTIDE SEQUENCE</scope>
    <source>
        <strain evidence="3">NBRC 103684</strain>
    </source>
</reference>
<dbReference type="Pfam" id="PF01425">
    <property type="entry name" value="Amidase"/>
    <property type="match status" value="1"/>
</dbReference>
<accession>A0A9W6RJJ7</accession>
<evidence type="ECO:0000313" key="4">
    <source>
        <dbReference type="Proteomes" id="UP001165074"/>
    </source>
</evidence>
<protein>
    <submittedName>
        <fullName evidence="2">Amidase</fullName>
    </submittedName>
</protein>
<feature type="domain" description="Amidase" evidence="1">
    <location>
        <begin position="23"/>
        <end position="446"/>
    </location>
</feature>
<dbReference type="PANTHER" id="PTHR11895:SF176">
    <property type="entry name" value="AMIDASE AMID-RELATED"/>
    <property type="match status" value="1"/>
</dbReference>
<dbReference type="SUPFAM" id="SSF75304">
    <property type="entry name" value="Amidase signature (AS) enzymes"/>
    <property type="match status" value="1"/>
</dbReference>
<dbReference type="AlphaFoldDB" id="A0A9W6RJJ7"/>
<dbReference type="InterPro" id="IPR000120">
    <property type="entry name" value="Amidase"/>
</dbReference>
<sequence length="477" mass="49880">MPTPVTLTDAAAALRAGTVTSTELTEAAIARADRLDGELGTYLARFDDTALAAAERADAELAEGLDRGPLHGIPFGVKDILAAAEGPTTAQSLILDPAWGAGRDAPVVARLRAAGAVITGKVTTMEFACGMVDPTKPFPVPRNPWDPRTWPGGSSSGTGNGVAAGMFFAGLGTDTAGSIRIPAAFCGVTGLMPTFGRVPKSGCAPLGYSLDHVGPLARSARDCASVLEVIAGHHPSDPDCVDLPLAPPEFGGSLNGLRIGVVRDHHFPERSDPALGPVFDEALATLTSLGATLTDVALPYWPEMLTANLVTMCAEALAYHRNDLVERWADYFASTRLLLARGALVSGADYVQAQRVRRVAQDAVARLFEEVDVIVCPTTALPAPRYDDITDAEGTIDVEAMFEFIFTQYWDCVGNPVLAVPMGFTAAGLPLSMQLAGPAFAEATILTAGDAFQQATDWHRRVPAMADDSAAATPAAV</sequence>
<dbReference type="EMBL" id="BSTK01000013">
    <property type="protein sequence ID" value="GLY89340.1"/>
    <property type="molecule type" value="Genomic_DNA"/>
</dbReference>
<keyword evidence="4" id="KW-1185">Reference proteome</keyword>
<evidence type="ECO:0000313" key="5">
    <source>
        <dbReference type="Proteomes" id="UP001165135"/>
    </source>
</evidence>
<dbReference type="PANTHER" id="PTHR11895">
    <property type="entry name" value="TRANSAMIDASE"/>
    <property type="match status" value="1"/>
</dbReference>
<proteinExistence type="predicted"/>
<name>A0A9W6RJJ7_9ACTN</name>
<dbReference type="Gene3D" id="3.90.1300.10">
    <property type="entry name" value="Amidase signature (AS) domain"/>
    <property type="match status" value="1"/>
</dbReference>
<dbReference type="GO" id="GO:0003824">
    <property type="term" value="F:catalytic activity"/>
    <property type="evidence" value="ECO:0007669"/>
    <property type="project" value="InterPro"/>
</dbReference>
<organism evidence="2 5">
    <name type="scientific">Actinoallomurus iriomotensis</name>
    <dbReference type="NCBI Taxonomy" id="478107"/>
    <lineage>
        <taxon>Bacteria</taxon>
        <taxon>Bacillati</taxon>
        <taxon>Actinomycetota</taxon>
        <taxon>Actinomycetes</taxon>
        <taxon>Streptosporangiales</taxon>
        <taxon>Thermomonosporaceae</taxon>
        <taxon>Actinoallomurus</taxon>
    </lineage>
</organism>
<dbReference type="InterPro" id="IPR023631">
    <property type="entry name" value="Amidase_dom"/>
</dbReference>
<comment type="caution">
    <text evidence="2">The sequence shown here is derived from an EMBL/GenBank/DDBJ whole genome shotgun (WGS) entry which is preliminary data.</text>
</comment>
<dbReference type="Proteomes" id="UP001165135">
    <property type="component" value="Unassembled WGS sequence"/>
</dbReference>
<reference evidence="2" key="1">
    <citation type="submission" date="2023-03" db="EMBL/GenBank/DDBJ databases">
        <title>Actinoallomurus iriomotensis NBRC 103681.</title>
        <authorList>
            <person name="Ichikawa N."/>
            <person name="Sato H."/>
            <person name="Tonouchi N."/>
        </authorList>
    </citation>
    <scope>NUCLEOTIDE SEQUENCE</scope>
    <source>
        <strain evidence="2">NBRC 103681</strain>
    </source>
</reference>